<keyword evidence="6" id="KW-0046">Antibiotic resistance</keyword>
<comment type="subcellular location">
    <subcellularLocation>
        <location evidence="1">Cell membrane</location>
        <topology evidence="1">Peripheral membrane protein</topology>
    </subcellularLocation>
</comment>
<dbReference type="CDD" id="cd03230">
    <property type="entry name" value="ABC_DR_subfamily_A"/>
    <property type="match status" value="1"/>
</dbReference>
<sequence length="319" mass="34970">MTSSPQSGRSALHPGSPSATPAISLRGVVKRFGDITAVDGLDLDVPEGTVLGLLGPNGAGKSTTMRMLTAQSRADAGQISILGHPVPKESKWARSLMGVVPQHDNLDEELTVEENLYSFTYLYRVPRRERAAAVERALRIAHLEHRRDTFTENLSGGMRRRLLIARGLVHRPRVVLLDEPTVGLDPQVRQELWGLITALREEGVTVLMSTHYIEEAERLSDEVALMAKGRVVRRGVPADLIAEYAGKTVEEYAVGLDGIEELEKIVHDAGFTTRRTGSALSVLRAEELPDSLRDRLGPGMRRASNLEDVFVTLTGETVE</sequence>
<comment type="similarity">
    <text evidence="2">Belongs to the ABC transporter superfamily.</text>
</comment>
<name>A0ABY4L6M3_THEAE</name>
<dbReference type="InterPro" id="IPR050763">
    <property type="entry name" value="ABC_transporter_ATP-binding"/>
</dbReference>
<dbReference type="SMART" id="SM00382">
    <property type="entry name" value="AAA"/>
    <property type="match status" value="1"/>
</dbReference>
<evidence type="ECO:0000256" key="7">
    <source>
        <dbReference type="SAM" id="MobiDB-lite"/>
    </source>
</evidence>
<keyword evidence="3" id="KW-0813">Transport</keyword>
<evidence type="ECO:0000256" key="3">
    <source>
        <dbReference type="ARBA" id="ARBA00022448"/>
    </source>
</evidence>
<reference evidence="9 10" key="1">
    <citation type="submission" date="2020-04" db="EMBL/GenBank/DDBJ databases">
        <title>Thermobifida alba genome sequencing and assembly.</title>
        <authorList>
            <person name="Luzics S."/>
            <person name="Horvath B."/>
            <person name="Nagy I."/>
            <person name="Toth A."/>
            <person name="Nagy I."/>
            <person name="Kukolya J."/>
        </authorList>
    </citation>
    <scope>NUCLEOTIDE SEQUENCE [LARGE SCALE GENOMIC DNA]</scope>
    <source>
        <strain evidence="9 10">DSM 43795</strain>
    </source>
</reference>
<dbReference type="InterPro" id="IPR003439">
    <property type="entry name" value="ABC_transporter-like_ATP-bd"/>
</dbReference>
<dbReference type="GO" id="GO:0005524">
    <property type="term" value="F:ATP binding"/>
    <property type="evidence" value="ECO:0007669"/>
    <property type="project" value="UniProtKB-KW"/>
</dbReference>
<evidence type="ECO:0000313" key="9">
    <source>
        <dbReference type="EMBL" id="UPT22960.1"/>
    </source>
</evidence>
<dbReference type="InterPro" id="IPR027417">
    <property type="entry name" value="P-loop_NTPase"/>
</dbReference>
<dbReference type="InterPro" id="IPR003593">
    <property type="entry name" value="AAA+_ATPase"/>
</dbReference>
<keyword evidence="5 9" id="KW-0067">ATP-binding</keyword>
<dbReference type="Gene3D" id="3.40.50.300">
    <property type="entry name" value="P-loop containing nucleotide triphosphate hydrolases"/>
    <property type="match status" value="1"/>
</dbReference>
<evidence type="ECO:0000313" key="10">
    <source>
        <dbReference type="Proteomes" id="UP000832041"/>
    </source>
</evidence>
<evidence type="ECO:0000256" key="4">
    <source>
        <dbReference type="ARBA" id="ARBA00022741"/>
    </source>
</evidence>
<evidence type="ECO:0000256" key="1">
    <source>
        <dbReference type="ARBA" id="ARBA00004202"/>
    </source>
</evidence>
<evidence type="ECO:0000256" key="6">
    <source>
        <dbReference type="ARBA" id="ARBA00023251"/>
    </source>
</evidence>
<gene>
    <name evidence="9" type="ORF">FOF52_20095</name>
</gene>
<dbReference type="PANTHER" id="PTHR42711:SF5">
    <property type="entry name" value="ABC TRANSPORTER ATP-BINDING PROTEIN NATA"/>
    <property type="match status" value="1"/>
</dbReference>
<dbReference type="EMBL" id="CP051627">
    <property type="protein sequence ID" value="UPT22960.1"/>
    <property type="molecule type" value="Genomic_DNA"/>
</dbReference>
<dbReference type="Pfam" id="PF00005">
    <property type="entry name" value="ABC_tran"/>
    <property type="match status" value="1"/>
</dbReference>
<keyword evidence="4" id="KW-0547">Nucleotide-binding</keyword>
<accession>A0ABY4L6M3</accession>
<dbReference type="SUPFAM" id="SSF52540">
    <property type="entry name" value="P-loop containing nucleoside triphosphate hydrolases"/>
    <property type="match status" value="1"/>
</dbReference>
<evidence type="ECO:0000256" key="2">
    <source>
        <dbReference type="ARBA" id="ARBA00005417"/>
    </source>
</evidence>
<dbReference type="PROSITE" id="PS50893">
    <property type="entry name" value="ABC_TRANSPORTER_2"/>
    <property type="match status" value="1"/>
</dbReference>
<protein>
    <submittedName>
        <fullName evidence="9">ABC transporter ATP-binding protein</fullName>
    </submittedName>
</protein>
<proteinExistence type="inferred from homology"/>
<dbReference type="InterPro" id="IPR017871">
    <property type="entry name" value="ABC_transporter-like_CS"/>
</dbReference>
<keyword evidence="10" id="KW-1185">Reference proteome</keyword>
<dbReference type="PANTHER" id="PTHR42711">
    <property type="entry name" value="ABC TRANSPORTER ATP-BINDING PROTEIN"/>
    <property type="match status" value="1"/>
</dbReference>
<dbReference type="RefSeq" id="WP_248591474.1">
    <property type="nucleotide sequence ID" value="NZ_BAABEB010000011.1"/>
</dbReference>
<evidence type="ECO:0000259" key="8">
    <source>
        <dbReference type="PROSITE" id="PS50893"/>
    </source>
</evidence>
<dbReference type="PROSITE" id="PS00211">
    <property type="entry name" value="ABC_TRANSPORTER_1"/>
    <property type="match status" value="1"/>
</dbReference>
<dbReference type="Proteomes" id="UP000832041">
    <property type="component" value="Chromosome"/>
</dbReference>
<feature type="domain" description="ABC transporter" evidence="8">
    <location>
        <begin position="23"/>
        <end position="253"/>
    </location>
</feature>
<organism evidence="9 10">
    <name type="scientific">Thermobifida alba</name>
    <name type="common">Thermomonospora alba</name>
    <dbReference type="NCBI Taxonomy" id="53522"/>
    <lineage>
        <taxon>Bacteria</taxon>
        <taxon>Bacillati</taxon>
        <taxon>Actinomycetota</taxon>
        <taxon>Actinomycetes</taxon>
        <taxon>Streptosporangiales</taxon>
        <taxon>Nocardiopsidaceae</taxon>
        <taxon>Thermobifida</taxon>
    </lineage>
</organism>
<feature type="region of interest" description="Disordered" evidence="7">
    <location>
        <begin position="1"/>
        <end position="20"/>
    </location>
</feature>
<evidence type="ECO:0000256" key="5">
    <source>
        <dbReference type="ARBA" id="ARBA00022840"/>
    </source>
</evidence>